<proteinExistence type="predicted"/>
<dbReference type="AlphaFoldDB" id="M5RSU4"/>
<name>M5RSU4_9BACT</name>
<gene>
    <name evidence="1" type="ORF">RMSM_06038</name>
</gene>
<evidence type="ECO:0000313" key="1">
    <source>
        <dbReference type="EMBL" id="EMI17039.1"/>
    </source>
</evidence>
<accession>M5RSU4</accession>
<dbReference type="EMBL" id="ANOG01000872">
    <property type="protein sequence ID" value="EMI17039.1"/>
    <property type="molecule type" value="Genomic_DNA"/>
</dbReference>
<comment type="caution">
    <text evidence="1">The sequence shown here is derived from an EMBL/GenBank/DDBJ whole genome shotgun (WGS) entry which is preliminary data.</text>
</comment>
<protein>
    <submittedName>
        <fullName evidence="1">Uncharacterized protein</fullName>
    </submittedName>
</protein>
<sequence>MATSPDDSARRFFVYGNAAQKSWRLSLPCEYLADGRLEAYLTPHRR</sequence>
<dbReference type="Proteomes" id="UP000011991">
    <property type="component" value="Unassembled WGS sequence"/>
</dbReference>
<reference evidence="1 2" key="1">
    <citation type="journal article" date="2013" name="Mar. Genomics">
        <title>Expression of sulfatases in Rhodopirellula baltica and the diversity of sulfatases in the genus Rhodopirellula.</title>
        <authorList>
            <person name="Wegner C.E."/>
            <person name="Richter-Heitmann T."/>
            <person name="Klindworth A."/>
            <person name="Klockow C."/>
            <person name="Richter M."/>
            <person name="Achstetter T."/>
            <person name="Glockner F.O."/>
            <person name="Harder J."/>
        </authorList>
    </citation>
    <scope>NUCLEOTIDE SEQUENCE [LARGE SCALE GENOMIC DNA]</scope>
    <source>
        <strain evidence="1 2">SM1</strain>
    </source>
</reference>
<organism evidence="1 2">
    <name type="scientific">Rhodopirellula maiorica SM1</name>
    <dbReference type="NCBI Taxonomy" id="1265738"/>
    <lineage>
        <taxon>Bacteria</taxon>
        <taxon>Pseudomonadati</taxon>
        <taxon>Planctomycetota</taxon>
        <taxon>Planctomycetia</taxon>
        <taxon>Pirellulales</taxon>
        <taxon>Pirellulaceae</taxon>
        <taxon>Novipirellula</taxon>
    </lineage>
</organism>
<keyword evidence="2" id="KW-1185">Reference proteome</keyword>
<evidence type="ECO:0000313" key="2">
    <source>
        <dbReference type="Proteomes" id="UP000011991"/>
    </source>
</evidence>